<evidence type="ECO:0000256" key="3">
    <source>
        <dbReference type="PROSITE-ProRule" id="PRU00464"/>
    </source>
</evidence>
<evidence type="ECO:0000259" key="4">
    <source>
        <dbReference type="PROSITE" id="PS51084"/>
    </source>
</evidence>
<evidence type="ECO:0000256" key="2">
    <source>
        <dbReference type="PIRSR" id="PIRSR601310-3"/>
    </source>
</evidence>
<evidence type="ECO:0000313" key="5">
    <source>
        <dbReference type="EMBL" id="CEG20894.1"/>
    </source>
</evidence>
<evidence type="ECO:0000313" key="6">
    <source>
        <dbReference type="EMBL" id="SBO14470.1"/>
    </source>
</evidence>
<dbReference type="GO" id="GO:0016787">
    <property type="term" value="F:hydrolase activity"/>
    <property type="evidence" value="ECO:0007669"/>
    <property type="project" value="UniProtKB-KW"/>
</dbReference>
<dbReference type="RefSeq" id="WP_011450953.1">
    <property type="nucleotide sequence ID" value="NZ_CCXQ01000114.1"/>
</dbReference>
<dbReference type="InterPro" id="IPR011146">
    <property type="entry name" value="HIT-like"/>
</dbReference>
<evidence type="ECO:0000256" key="1">
    <source>
        <dbReference type="PIRSR" id="PIRSR601310-1"/>
    </source>
</evidence>
<dbReference type="PROSITE" id="PS51084">
    <property type="entry name" value="HIT_2"/>
    <property type="match status" value="1"/>
</dbReference>
<dbReference type="EMBL" id="FLLR01000033">
    <property type="protein sequence ID" value="SBO14470.1"/>
    <property type="molecule type" value="Genomic_DNA"/>
</dbReference>
<dbReference type="EC" id="3.-.-.-" evidence="6"/>
<feature type="active site" description="Tele-AMP-histidine intermediate" evidence="1">
    <location>
        <position position="105"/>
    </location>
</feature>
<dbReference type="GO" id="GO:0016301">
    <property type="term" value="F:kinase activity"/>
    <property type="evidence" value="ECO:0007669"/>
    <property type="project" value="UniProtKB-KW"/>
</dbReference>
<proteinExistence type="predicted"/>
<organism evidence="5 7">
    <name type="scientific">Anaplasma phagocytophilum</name>
    <name type="common">Ehrlichia phagocytophila</name>
    <dbReference type="NCBI Taxonomy" id="948"/>
    <lineage>
        <taxon>Bacteria</taxon>
        <taxon>Pseudomonadati</taxon>
        <taxon>Pseudomonadota</taxon>
        <taxon>Alphaproteobacteria</taxon>
        <taxon>Rickettsiales</taxon>
        <taxon>Anaplasmataceae</taxon>
        <taxon>Anaplasma</taxon>
        <taxon>phagocytophilum group</taxon>
    </lineage>
</organism>
<dbReference type="Proteomes" id="UP000055047">
    <property type="component" value="Unassembled WGS sequence"/>
</dbReference>
<feature type="domain" description="HIT" evidence="4">
    <location>
        <begin position="11"/>
        <end position="120"/>
    </location>
</feature>
<dbReference type="SUPFAM" id="SSF54197">
    <property type="entry name" value="HIT-like"/>
    <property type="match status" value="1"/>
</dbReference>
<evidence type="ECO:0000313" key="8">
    <source>
        <dbReference type="Proteomes" id="UP000078419"/>
    </source>
</evidence>
<name>A0A098EF51_ANAPH</name>
<dbReference type="Gene3D" id="3.30.428.10">
    <property type="entry name" value="HIT-like"/>
    <property type="match status" value="1"/>
</dbReference>
<dbReference type="InterPro" id="IPR019808">
    <property type="entry name" value="Histidine_triad_CS"/>
</dbReference>
<dbReference type="Pfam" id="PF01230">
    <property type="entry name" value="HIT"/>
    <property type="match status" value="1"/>
</dbReference>
<protein>
    <submittedName>
        <fullName evidence="6">HIT-like protein</fullName>
        <ecNumber evidence="6">3.-.-.-</ecNumber>
    </submittedName>
    <submittedName>
        <fullName evidence="5">Protein kinase C inhibitor 1</fullName>
    </submittedName>
</protein>
<reference evidence="5 7" key="1">
    <citation type="submission" date="2014-09" db="EMBL/GenBank/DDBJ databases">
        <authorList>
            <person name="Loux Valentin"/>
            <person name="Dugat Thibaut"/>
        </authorList>
    </citation>
    <scope>NUCLEOTIDE SEQUENCE [LARGE SCALE GENOMIC DNA]</scope>
    <source>
        <strain evidence="5 7">BOV-10_179</strain>
    </source>
</reference>
<dbReference type="GeneID" id="92748145"/>
<dbReference type="PROSITE" id="PS00892">
    <property type="entry name" value="HIT_1"/>
    <property type="match status" value="1"/>
</dbReference>
<accession>A0A098EF51</accession>
<dbReference type="OMA" id="LAFMDVM"/>
<reference evidence="6" key="3">
    <citation type="submission" date="2016-03" db="EMBL/GenBank/DDBJ databases">
        <authorList>
            <person name="Loux V."/>
        </authorList>
    </citation>
    <scope>NUCLEOTIDE SEQUENCE</scope>
    <source>
        <strain evidence="6">C1</strain>
    </source>
</reference>
<keyword evidence="5" id="KW-0808">Transferase</keyword>
<dbReference type="PANTHER" id="PTHR23089">
    <property type="entry name" value="HISTIDINE TRIAD HIT PROTEIN"/>
    <property type="match status" value="1"/>
</dbReference>
<keyword evidence="5" id="KW-0418">Kinase</keyword>
<reference evidence="8" key="2">
    <citation type="submission" date="2016-03" db="EMBL/GenBank/DDBJ databases">
        <authorList>
            <person name="Loux Valentin"/>
        </authorList>
    </citation>
    <scope>NUCLEOTIDE SEQUENCE [LARGE SCALE GENOMIC DNA]</scope>
    <source>
        <strain evidence="8">C1</strain>
    </source>
</reference>
<sequence>MEPSLYDNDNVFAKILRGELPCTKVYEDDNVLAFHDIKPEAPVHVLVIPKGKFVSFDDFVESGYDVSEFFKTVGKIARQFNLHTGGYRLVTNHGKSAGQIVHHFHVHILGYPQREHDCTNNSGE</sequence>
<dbReference type="AlphaFoldDB" id="A0A098EF51"/>
<dbReference type="CDD" id="cd01276">
    <property type="entry name" value="PKCI_related"/>
    <property type="match status" value="1"/>
</dbReference>
<dbReference type="Proteomes" id="UP000078419">
    <property type="component" value="Unassembled WGS sequence"/>
</dbReference>
<feature type="short sequence motif" description="Histidine triad motif" evidence="2 3">
    <location>
        <begin position="103"/>
        <end position="107"/>
    </location>
</feature>
<keyword evidence="6" id="KW-0378">Hydrolase</keyword>
<dbReference type="EMBL" id="CCXQ01000114">
    <property type="protein sequence ID" value="CEG20894.1"/>
    <property type="molecule type" value="Genomic_DNA"/>
</dbReference>
<dbReference type="InterPro" id="IPR036265">
    <property type="entry name" value="HIT-like_sf"/>
</dbReference>
<gene>
    <name evidence="5" type="primary">pkcI</name>
    <name evidence="6" type="ORF">ANAPC1_00826</name>
    <name evidence="5" type="ORF">ANAPHAGO_00345</name>
</gene>
<dbReference type="PRINTS" id="PR00332">
    <property type="entry name" value="HISTRIAD"/>
</dbReference>
<evidence type="ECO:0000313" key="7">
    <source>
        <dbReference type="Proteomes" id="UP000055047"/>
    </source>
</evidence>
<dbReference type="InterPro" id="IPR001310">
    <property type="entry name" value="Histidine_triad_HIT"/>
</dbReference>